<dbReference type="InterPro" id="IPR036465">
    <property type="entry name" value="vWFA_dom_sf"/>
</dbReference>
<dbReference type="Gene3D" id="3.40.50.410">
    <property type="entry name" value="von Willebrand factor, type A domain"/>
    <property type="match status" value="1"/>
</dbReference>
<reference evidence="3" key="1">
    <citation type="submission" date="2017-09" db="EMBL/GenBank/DDBJ databases">
        <title>Genome sequence of Nannocystis excedens DSM 71.</title>
        <authorList>
            <person name="Blom J."/>
        </authorList>
    </citation>
    <scope>NUCLEOTIDE SEQUENCE [LARGE SCALE GENOMIC DNA]</scope>
    <source>
        <strain evidence="3">type strain: E19</strain>
    </source>
</reference>
<dbReference type="EMBL" id="LT960614">
    <property type="protein sequence ID" value="SON58228.1"/>
    <property type="molecule type" value="Genomic_DNA"/>
</dbReference>
<evidence type="ECO:0000313" key="3">
    <source>
        <dbReference type="Proteomes" id="UP000223606"/>
    </source>
</evidence>
<organism evidence="2 3">
    <name type="scientific">Hartmannibacter diazotrophicus</name>
    <dbReference type="NCBI Taxonomy" id="1482074"/>
    <lineage>
        <taxon>Bacteria</taxon>
        <taxon>Pseudomonadati</taxon>
        <taxon>Pseudomonadota</taxon>
        <taxon>Alphaproteobacteria</taxon>
        <taxon>Hyphomicrobiales</taxon>
        <taxon>Pleomorphomonadaceae</taxon>
        <taxon>Hartmannibacter</taxon>
    </lineage>
</organism>
<dbReference type="AlphaFoldDB" id="A0A2C9DDP9"/>
<dbReference type="Proteomes" id="UP000223606">
    <property type="component" value="Chromosome 1"/>
</dbReference>
<proteinExistence type="predicted"/>
<accession>A0A2C9DDP9</accession>
<dbReference type="PROSITE" id="PS50234">
    <property type="entry name" value="VWFA"/>
    <property type="match status" value="1"/>
</dbReference>
<name>A0A2C9DDP9_9HYPH</name>
<sequence length="408" mass="43049">MAAFMILVLLGAAGMAIDYSRAAQQRTKMQIVTDMAALAIAKDIEAGKTSDEIDAHKDALIALNFNSNEVDNFALTYRQDPAARTVTASASASMPTTFMGLFNIHDVDLGISSTVQNGVDYVQIALVLDTTGSMNNPGSSYGVSKLDDLKSATTSLLSTIQNSAAGQAGRTAVSIVPYAVAVNVGTSYSGANWLGPKDSTYCTSYDRYNNCRSTSTTWLGCVGDRSSTYQTSISISSPPTTSEKYPRASAYCAGRYSLPTALKPLSTDFSALTTMVNSLSAGGNTNIPSGLIWGWNSLTPGAPTSSATMAGSTDTTSRYLILLTDGNNTQSTLTSNVSSIDSATRATCSGIKSNDITIFTIRVVDGNESLLKECASSSEYYYNVTDSTALTSVFQEILKVISKLRVTS</sequence>
<evidence type="ECO:0000313" key="2">
    <source>
        <dbReference type="EMBL" id="SON58228.1"/>
    </source>
</evidence>
<evidence type="ECO:0000259" key="1">
    <source>
        <dbReference type="PROSITE" id="PS50234"/>
    </source>
</evidence>
<dbReference type="Pfam" id="PF00092">
    <property type="entry name" value="VWA"/>
    <property type="match status" value="1"/>
</dbReference>
<dbReference type="InterPro" id="IPR028087">
    <property type="entry name" value="Tad_N"/>
</dbReference>
<feature type="domain" description="VWFA" evidence="1">
    <location>
        <begin position="123"/>
        <end position="397"/>
    </location>
</feature>
<dbReference type="Pfam" id="PF13400">
    <property type="entry name" value="Tad"/>
    <property type="match status" value="1"/>
</dbReference>
<dbReference type="KEGG" id="hdi:HDIA_4687"/>
<dbReference type="SUPFAM" id="SSF53300">
    <property type="entry name" value="vWA-like"/>
    <property type="match status" value="1"/>
</dbReference>
<gene>
    <name evidence="2" type="ORF">HDIA_4687</name>
</gene>
<dbReference type="InterPro" id="IPR002035">
    <property type="entry name" value="VWF_A"/>
</dbReference>
<protein>
    <submittedName>
        <fullName evidence="2">Flp pilus assembly protein TadG</fullName>
    </submittedName>
</protein>
<keyword evidence="3" id="KW-1185">Reference proteome</keyword>